<dbReference type="InterPro" id="IPR044064">
    <property type="entry name" value="ZF_ZBR"/>
</dbReference>
<dbReference type="Ensembl" id="ENSONIT00000001405.2">
    <property type="protein sequence ID" value="ENSONIP00000001406.2"/>
    <property type="gene ID" value="ENSONIG00000001110.2"/>
</dbReference>
<evidence type="ECO:0000256" key="5">
    <source>
        <dbReference type="ARBA" id="ARBA00022618"/>
    </source>
</evidence>
<comment type="subcellular location">
    <subcellularLocation>
        <location evidence="2">Cytoplasm</location>
    </subcellularLocation>
    <subcellularLocation>
        <location evidence="1">Nucleus</location>
    </subcellularLocation>
</comment>
<evidence type="ECO:0000256" key="4">
    <source>
        <dbReference type="ARBA" id="ARBA00022490"/>
    </source>
</evidence>
<dbReference type="GO" id="GO:0008270">
    <property type="term" value="F:zinc ion binding"/>
    <property type="evidence" value="ECO:0007669"/>
    <property type="project" value="UniProtKB-KW"/>
</dbReference>
<dbReference type="GO" id="GO:0051301">
    <property type="term" value="P:cell division"/>
    <property type="evidence" value="ECO:0007669"/>
    <property type="project" value="UniProtKB-KW"/>
</dbReference>
<dbReference type="GeneID" id="100704751"/>
<evidence type="ECO:0000313" key="17">
    <source>
        <dbReference type="Proteomes" id="UP000005207"/>
    </source>
</evidence>
<dbReference type="InterPro" id="IPR036047">
    <property type="entry name" value="F-box-like_dom_sf"/>
</dbReference>
<evidence type="ECO:0000256" key="13">
    <source>
        <dbReference type="PROSITE-ProRule" id="PRU01220"/>
    </source>
</evidence>
<keyword evidence="7 13" id="KW-0863">Zinc-finger</keyword>
<sequence length="432" mass="48068">MSHSNGIIMKFAACESPRASAVEAKASPIKEPIPIKPLCSPVKVTTVLFSPKNNTSAIHDKENSTGIVHDRTLEFEDSGYLSLQNSQIEYHHENEEDDHLLGKPTVVLSTSTNQGIPHNSPSKCQVRSAPIQPEAVCTPVVHPQRRTAVYSSSTPSGHHSDGPLPILNFQQVVCEELAKSYEKNKRYDWSIVTKVAENFLLDRVIGRQMGLEYIDIFQFLLARNMKCILTKILAFLEDSDLISCKKVSRTWRKIICEDTAALRRCQRAEQELRESRNSLRQRGIGLTRDVAVSRMVLSCMQTMASSKTPSSSSSSSSTPSCMTTRRAAASQRGSTPTSRCSRFNEYIQAASTLKQHESLRACKRCGSPATHLNEVQKATCTRPSCLFTFCTRCQESFHGSTPCRTVTPRANFSKTSPLLPGSTRSKRNIRRL</sequence>
<reference evidence="16" key="3">
    <citation type="submission" date="2025-09" db="UniProtKB">
        <authorList>
            <consortium name="Ensembl"/>
        </authorList>
    </citation>
    <scope>IDENTIFICATION</scope>
</reference>
<reference evidence="16" key="2">
    <citation type="submission" date="2025-08" db="UniProtKB">
        <authorList>
            <consortium name="Ensembl"/>
        </authorList>
    </citation>
    <scope>IDENTIFICATION</scope>
</reference>
<evidence type="ECO:0000256" key="14">
    <source>
        <dbReference type="SAM" id="MobiDB-lite"/>
    </source>
</evidence>
<evidence type="ECO:0000256" key="11">
    <source>
        <dbReference type="ARBA" id="ARBA00023242"/>
    </source>
</evidence>
<keyword evidence="12" id="KW-0131">Cell cycle</keyword>
<dbReference type="STRING" id="8128.ENSONIP00000001406"/>
<feature type="compositionally biased region" description="Low complexity" evidence="14">
    <location>
        <begin position="305"/>
        <end position="320"/>
    </location>
</feature>
<dbReference type="GO" id="GO:0005634">
    <property type="term" value="C:nucleus"/>
    <property type="evidence" value="ECO:0007669"/>
    <property type="project" value="UniProtKB-SubCell"/>
</dbReference>
<dbReference type="CTD" id="26271"/>
<evidence type="ECO:0000256" key="12">
    <source>
        <dbReference type="ARBA" id="ARBA00023306"/>
    </source>
</evidence>
<feature type="domain" description="ZBR-type" evidence="15">
    <location>
        <begin position="358"/>
        <end position="406"/>
    </location>
</feature>
<evidence type="ECO:0000256" key="6">
    <source>
        <dbReference type="ARBA" id="ARBA00022723"/>
    </source>
</evidence>
<dbReference type="Gene3D" id="1.20.1280.50">
    <property type="match status" value="1"/>
</dbReference>
<dbReference type="PROSITE" id="PS51872">
    <property type="entry name" value="ZF_ZBR"/>
    <property type="match status" value="1"/>
</dbReference>
<dbReference type="KEGG" id="onl:100704751"/>
<keyword evidence="4" id="KW-0963">Cytoplasm</keyword>
<evidence type="ECO:0000256" key="2">
    <source>
        <dbReference type="ARBA" id="ARBA00004496"/>
    </source>
</evidence>
<keyword evidence="6" id="KW-0479">Metal-binding</keyword>
<dbReference type="eggNOG" id="ENOG502QPWN">
    <property type="taxonomic scope" value="Eukaryota"/>
</dbReference>
<dbReference type="GO" id="GO:0016567">
    <property type="term" value="P:protein ubiquitination"/>
    <property type="evidence" value="ECO:0007669"/>
    <property type="project" value="UniProtKB-UniPathway"/>
</dbReference>
<evidence type="ECO:0000256" key="7">
    <source>
        <dbReference type="ARBA" id="ARBA00022771"/>
    </source>
</evidence>
<dbReference type="FunCoup" id="I3IXR6">
    <property type="interactions" value="1197"/>
</dbReference>
<dbReference type="InterPro" id="IPR002867">
    <property type="entry name" value="IBR_dom"/>
</dbReference>
<dbReference type="InterPro" id="IPR001810">
    <property type="entry name" value="F-box_dom"/>
</dbReference>
<protein>
    <submittedName>
        <fullName evidence="16">F-box protein 5</fullName>
    </submittedName>
</protein>
<evidence type="ECO:0000259" key="15">
    <source>
        <dbReference type="PROSITE" id="PS51872"/>
    </source>
</evidence>
<dbReference type="Gene3D" id="2.20.25.20">
    <property type="match status" value="1"/>
</dbReference>
<dbReference type="PANTHER" id="PTHR15493:SF8">
    <property type="entry name" value="F-BOX ONLY PROTEIN 5"/>
    <property type="match status" value="1"/>
</dbReference>
<dbReference type="SMART" id="SM00647">
    <property type="entry name" value="IBR"/>
    <property type="match status" value="1"/>
</dbReference>
<dbReference type="Pfam" id="PF12937">
    <property type="entry name" value="F-box-like"/>
    <property type="match status" value="1"/>
</dbReference>
<dbReference type="SUPFAM" id="SSF81383">
    <property type="entry name" value="F-box domain"/>
    <property type="match status" value="1"/>
</dbReference>
<dbReference type="RefSeq" id="XP_003438266.2">
    <property type="nucleotide sequence ID" value="XM_003438218.5"/>
</dbReference>
<organism evidence="16 17">
    <name type="scientific">Oreochromis niloticus</name>
    <name type="common">Nile tilapia</name>
    <name type="synonym">Tilapia nilotica</name>
    <dbReference type="NCBI Taxonomy" id="8128"/>
    <lineage>
        <taxon>Eukaryota</taxon>
        <taxon>Metazoa</taxon>
        <taxon>Chordata</taxon>
        <taxon>Craniata</taxon>
        <taxon>Vertebrata</taxon>
        <taxon>Euteleostomi</taxon>
        <taxon>Actinopterygii</taxon>
        <taxon>Neopterygii</taxon>
        <taxon>Teleostei</taxon>
        <taxon>Neoteleostei</taxon>
        <taxon>Acanthomorphata</taxon>
        <taxon>Ovalentaria</taxon>
        <taxon>Cichlomorphae</taxon>
        <taxon>Cichliformes</taxon>
        <taxon>Cichlidae</taxon>
        <taxon>African cichlids</taxon>
        <taxon>Pseudocrenilabrinae</taxon>
        <taxon>Oreochromini</taxon>
        <taxon>Oreochromis</taxon>
    </lineage>
</organism>
<dbReference type="GO" id="GO:0005737">
    <property type="term" value="C:cytoplasm"/>
    <property type="evidence" value="ECO:0007669"/>
    <property type="project" value="UniProtKB-SubCell"/>
</dbReference>
<dbReference type="GO" id="GO:0007088">
    <property type="term" value="P:regulation of mitotic nuclear division"/>
    <property type="evidence" value="ECO:0007669"/>
    <property type="project" value="InterPro"/>
</dbReference>
<dbReference type="OMA" id="VVLSCMQ"/>
<feature type="region of interest" description="Disordered" evidence="14">
    <location>
        <begin position="303"/>
        <end position="337"/>
    </location>
</feature>
<keyword evidence="17" id="KW-1185">Reference proteome</keyword>
<evidence type="ECO:0000256" key="1">
    <source>
        <dbReference type="ARBA" id="ARBA00004123"/>
    </source>
</evidence>
<dbReference type="AlphaFoldDB" id="I3IXR6"/>
<keyword evidence="10" id="KW-0862">Zinc</keyword>
<dbReference type="OrthoDB" id="9984940at2759"/>
<dbReference type="InParanoid" id="I3IXR6"/>
<gene>
    <name evidence="16" type="primary">fbxo5</name>
</gene>
<name>I3IXR6_ORENI</name>
<accession>I3IXR6</accession>
<dbReference type="HOGENOM" id="CLU_055946_0_0_1"/>
<dbReference type="GeneTree" id="ENSGT00530000063692"/>
<dbReference type="GO" id="GO:0045835">
    <property type="term" value="P:negative regulation of meiotic nuclear division"/>
    <property type="evidence" value="ECO:0007669"/>
    <property type="project" value="InterPro"/>
</dbReference>
<keyword evidence="9" id="KW-0833">Ubl conjugation pathway</keyword>
<dbReference type="UniPathway" id="UPA00143"/>
<evidence type="ECO:0000256" key="9">
    <source>
        <dbReference type="ARBA" id="ARBA00022786"/>
    </source>
</evidence>
<evidence type="ECO:0000256" key="8">
    <source>
        <dbReference type="ARBA" id="ARBA00022776"/>
    </source>
</evidence>
<dbReference type="InterPro" id="IPR047147">
    <property type="entry name" value="FBX5_43"/>
</dbReference>
<reference evidence="17" key="1">
    <citation type="submission" date="2012-01" db="EMBL/GenBank/DDBJ databases">
        <title>The Genome Sequence of Oreochromis niloticus (Nile Tilapia).</title>
        <authorList>
            <consortium name="Broad Institute Genome Assembly Team"/>
            <consortium name="Broad Institute Sequencing Platform"/>
            <person name="Di Palma F."/>
            <person name="Johnson J."/>
            <person name="Lander E.S."/>
            <person name="Lindblad-Toh K."/>
        </authorList>
    </citation>
    <scope>NUCLEOTIDE SEQUENCE [LARGE SCALE GENOMIC DNA]</scope>
</reference>
<keyword evidence="5" id="KW-0132">Cell division</keyword>
<dbReference type="Proteomes" id="UP000005207">
    <property type="component" value="Linkage group LG13"/>
</dbReference>
<dbReference type="PANTHER" id="PTHR15493">
    <property type="entry name" value="F-BOX ONLY PROTEIN 5 AND 43"/>
    <property type="match status" value="1"/>
</dbReference>
<proteinExistence type="predicted"/>
<keyword evidence="11" id="KW-0539">Nucleus</keyword>
<comment type="pathway">
    <text evidence="3">Protein modification; protein ubiquitination.</text>
</comment>
<evidence type="ECO:0000256" key="10">
    <source>
        <dbReference type="ARBA" id="ARBA00022833"/>
    </source>
</evidence>
<keyword evidence="8" id="KW-0498">Mitosis</keyword>
<evidence type="ECO:0000256" key="3">
    <source>
        <dbReference type="ARBA" id="ARBA00004906"/>
    </source>
</evidence>
<dbReference type="SUPFAM" id="SSF57850">
    <property type="entry name" value="RING/U-box"/>
    <property type="match status" value="1"/>
</dbReference>
<evidence type="ECO:0000313" key="16">
    <source>
        <dbReference type="Ensembl" id="ENSONIP00000001406.2"/>
    </source>
</evidence>